<organism evidence="1 2">
    <name type="scientific">Colletotrichum sojae</name>
    <dbReference type="NCBI Taxonomy" id="2175907"/>
    <lineage>
        <taxon>Eukaryota</taxon>
        <taxon>Fungi</taxon>
        <taxon>Dikarya</taxon>
        <taxon>Ascomycota</taxon>
        <taxon>Pezizomycotina</taxon>
        <taxon>Sordariomycetes</taxon>
        <taxon>Hypocreomycetidae</taxon>
        <taxon>Glomerellales</taxon>
        <taxon>Glomerellaceae</taxon>
        <taxon>Colletotrichum</taxon>
        <taxon>Colletotrichum orchidearum species complex</taxon>
    </lineage>
</organism>
<keyword evidence="2" id="KW-1185">Reference proteome</keyword>
<evidence type="ECO:0000313" key="1">
    <source>
        <dbReference type="EMBL" id="KAF6805597.1"/>
    </source>
</evidence>
<evidence type="ECO:0000313" key="2">
    <source>
        <dbReference type="Proteomes" id="UP000652219"/>
    </source>
</evidence>
<accession>A0A8H6J3B3</accession>
<dbReference type="Proteomes" id="UP000652219">
    <property type="component" value="Unassembled WGS sequence"/>
</dbReference>
<dbReference type="AlphaFoldDB" id="A0A8H6J3B3"/>
<name>A0A8H6J3B3_9PEZI</name>
<dbReference type="EMBL" id="WIGN01000178">
    <property type="protein sequence ID" value="KAF6805597.1"/>
    <property type="molecule type" value="Genomic_DNA"/>
</dbReference>
<proteinExistence type="predicted"/>
<reference evidence="1 2" key="1">
    <citation type="journal article" date="2020" name="Phytopathology">
        <title>Genome Sequence Resources of Colletotrichum truncatum, C. plurivorum, C. musicola, and C. sojae: Four Species Pathogenic to Soybean (Glycine max).</title>
        <authorList>
            <person name="Rogerio F."/>
            <person name="Boufleur T.R."/>
            <person name="Ciampi-Guillardi M."/>
            <person name="Sukno S.A."/>
            <person name="Thon M.R."/>
            <person name="Massola Junior N.S."/>
            <person name="Baroncelli R."/>
        </authorList>
    </citation>
    <scope>NUCLEOTIDE SEQUENCE [LARGE SCALE GENOMIC DNA]</scope>
    <source>
        <strain evidence="1 2">LFN0009</strain>
    </source>
</reference>
<comment type="caution">
    <text evidence="1">The sequence shown here is derived from an EMBL/GenBank/DDBJ whole genome shotgun (WGS) entry which is preliminary data.</text>
</comment>
<protein>
    <submittedName>
        <fullName evidence="1">Uncharacterized protein</fullName>
    </submittedName>
</protein>
<sequence>MVCRGTLSDNGIRAESRPHASTSGILFAAESANNCETRYWGGQAGTPSIWGPRFGVISSKAATNSRLAVRARWTGRISGTGAVDNEASLSFTRSWRLVRLVYYGIISSSSSSSTDASETWDGIQTSNLASATSSVPASRDAPITQLREVGDHGGEPYTVRIPTVGIRSHVRLQPQNLHHTGQQFVAAGDGVLAMGVRNV</sequence>
<gene>
    <name evidence="1" type="ORF">CSOJ01_09396</name>
</gene>